<organism evidence="8 9">
    <name type="scientific">Coccomyxa viridis</name>
    <dbReference type="NCBI Taxonomy" id="1274662"/>
    <lineage>
        <taxon>Eukaryota</taxon>
        <taxon>Viridiplantae</taxon>
        <taxon>Chlorophyta</taxon>
        <taxon>core chlorophytes</taxon>
        <taxon>Trebouxiophyceae</taxon>
        <taxon>Trebouxiophyceae incertae sedis</taxon>
        <taxon>Coccomyxaceae</taxon>
        <taxon>Coccomyxa</taxon>
    </lineage>
</organism>
<evidence type="ECO:0000313" key="8">
    <source>
        <dbReference type="EMBL" id="CAK0783204.1"/>
    </source>
</evidence>
<feature type="region of interest" description="Disordered" evidence="6">
    <location>
        <begin position="309"/>
        <end position="333"/>
    </location>
</feature>
<keyword evidence="2" id="KW-0328">Glycosyltransferase</keyword>
<dbReference type="AlphaFoldDB" id="A0AAV1I824"/>
<dbReference type="InterPro" id="IPR003406">
    <property type="entry name" value="Glyco_trans_14"/>
</dbReference>
<keyword evidence="7" id="KW-1133">Transmembrane helix</keyword>
<keyword evidence="9" id="KW-1185">Reference proteome</keyword>
<evidence type="ECO:0000256" key="4">
    <source>
        <dbReference type="ARBA" id="ARBA00023136"/>
    </source>
</evidence>
<dbReference type="InterPro" id="IPR044174">
    <property type="entry name" value="BC10-like"/>
</dbReference>
<evidence type="ECO:0000256" key="2">
    <source>
        <dbReference type="ARBA" id="ARBA00022676"/>
    </source>
</evidence>
<proteinExistence type="predicted"/>
<feature type="region of interest" description="Disordered" evidence="6">
    <location>
        <begin position="177"/>
        <end position="232"/>
    </location>
</feature>
<keyword evidence="4 7" id="KW-0472">Membrane</keyword>
<feature type="transmembrane region" description="Helical" evidence="7">
    <location>
        <begin position="51"/>
        <end position="72"/>
    </location>
</feature>
<accession>A0AAV1I824</accession>
<dbReference type="Pfam" id="PF02485">
    <property type="entry name" value="Branch"/>
    <property type="match status" value="1"/>
</dbReference>
<reference evidence="8 9" key="1">
    <citation type="submission" date="2023-10" db="EMBL/GenBank/DDBJ databases">
        <authorList>
            <person name="Maclean D."/>
            <person name="Macfadyen A."/>
        </authorList>
    </citation>
    <scope>NUCLEOTIDE SEQUENCE [LARGE SCALE GENOMIC DNA]</scope>
</reference>
<evidence type="ECO:0000256" key="6">
    <source>
        <dbReference type="SAM" id="MobiDB-lite"/>
    </source>
</evidence>
<evidence type="ECO:0000256" key="5">
    <source>
        <dbReference type="ARBA" id="ARBA00023180"/>
    </source>
</evidence>
<sequence length="904" mass="97836">MHPATLANSSSPGKRSPSRQLMTTLRIPMHSSPSRGDDSPRRISTVVWRSCLLIVGLVALNAALAGVILTAVRGFSRPGQVLMQPPAMQDAQQPVHAILGHRAQQEGTPGNTDTIDSADGEVMKKSNSATQLWEKSLGRLLGRSDIPWDSSVDTHAPDEPSPASQDSLYEVDLSLGVPLNRNSTPDSHEQAGSSSQASTGDRIAGADQVDNTVGSSSEEERMQPEASDSTVSADAQLERLLGERDGTTAANQQAIMAVSSTGQLHHDALGLTDSGDIQGERLLVDYLKGLTPGATSQLHQLRFDPKAGKASLMGSQAGEALPPQAPGQGAKSAAPALALELVAEAPMPPASRRPHDGQPEILQGGERVRPAEPPAQLLAPQGSQGTAESQPSNSLATDLKKGQFFPAKRQAVPVSIMQEPESTGDIIDDVHAQEEHAKAIASTAEVKNGLPLSAKAPGPSQLKDLPDPCASALSIPKVAIMFISRGELFHESSWALWFQHAAGLLPVSALSADPGDAEAQCSAERLQLAQQYCSDPQSVAVLQRQHLFSVYMHPLPGFGAFPEESIFHGREIQDRIQVSWGGHELVVAARNLLGAALREPLNQKFILLSESGLPLYPPTTTYLQLMQEDKSRLDSCGMGRTDPWRFGVRMGYKLRRHWRKSSQWFALTRKHAELVMQDTDLLPIFAQHCQNAWDNDLNRWRDCFSDEHFMPSLIAYLQLGHETDCIGKLVNVDWSTPGAHPKSYTKDEMVPATLKRLRTGFYDGRPCNPDLAIGTSGAAFVRAGSISLQDAAQQACGKANGPAYNTSALTYDCALFARKFPRDTASAAQFLLASCGSGLNITNDGVCDERTEQIPEQRVSSAHSARHMLREEQDWLKHVSTGRQHVTSQRTLHQSIPDWLEDRL</sequence>
<feature type="compositionally biased region" description="Polar residues" evidence="6">
    <location>
        <begin position="382"/>
        <end position="395"/>
    </location>
</feature>
<dbReference type="GO" id="GO:0016020">
    <property type="term" value="C:membrane"/>
    <property type="evidence" value="ECO:0007669"/>
    <property type="project" value="UniProtKB-SubCell"/>
</dbReference>
<gene>
    <name evidence="8" type="ORF">CVIRNUC_006403</name>
</gene>
<evidence type="ECO:0000256" key="3">
    <source>
        <dbReference type="ARBA" id="ARBA00022679"/>
    </source>
</evidence>
<name>A0AAV1I824_9CHLO</name>
<evidence type="ECO:0000313" key="9">
    <source>
        <dbReference type="Proteomes" id="UP001314263"/>
    </source>
</evidence>
<dbReference type="EMBL" id="CAUYUE010000008">
    <property type="protein sequence ID" value="CAK0783204.1"/>
    <property type="molecule type" value="Genomic_DNA"/>
</dbReference>
<comment type="caution">
    <text evidence="8">The sequence shown here is derived from an EMBL/GenBank/DDBJ whole genome shotgun (WGS) entry which is preliminary data.</text>
</comment>
<evidence type="ECO:0000256" key="7">
    <source>
        <dbReference type="SAM" id="Phobius"/>
    </source>
</evidence>
<comment type="subcellular location">
    <subcellularLocation>
        <location evidence="1">Membrane</location>
        <topology evidence="1">Single-pass type II membrane protein</topology>
    </subcellularLocation>
</comment>
<keyword evidence="5" id="KW-0325">Glycoprotein</keyword>
<dbReference type="PANTHER" id="PTHR31042">
    <property type="entry name" value="CORE-2/I-BRANCHING BETA-1,6-N-ACETYLGLUCOSAMINYLTRANSFERASE FAMILY PROTEIN-RELATED"/>
    <property type="match status" value="1"/>
</dbReference>
<feature type="region of interest" description="Disordered" evidence="6">
    <location>
        <begin position="375"/>
        <end position="395"/>
    </location>
</feature>
<dbReference type="Proteomes" id="UP001314263">
    <property type="component" value="Unassembled WGS sequence"/>
</dbReference>
<evidence type="ECO:0000256" key="1">
    <source>
        <dbReference type="ARBA" id="ARBA00004606"/>
    </source>
</evidence>
<keyword evidence="7" id="KW-0812">Transmembrane</keyword>
<dbReference type="GO" id="GO:0016757">
    <property type="term" value="F:glycosyltransferase activity"/>
    <property type="evidence" value="ECO:0007669"/>
    <property type="project" value="UniProtKB-KW"/>
</dbReference>
<feature type="compositionally biased region" description="Polar residues" evidence="6">
    <location>
        <begin position="180"/>
        <end position="199"/>
    </location>
</feature>
<keyword evidence="3" id="KW-0808">Transferase</keyword>
<protein>
    <submittedName>
        <fullName evidence="8">Uncharacterized protein</fullName>
    </submittedName>
</protein>
<dbReference type="PANTHER" id="PTHR31042:SF145">
    <property type="entry name" value="CORE-2_I-BRANCHING BETA-1,6-N-ACETYLGLUCOSAMINYLTRANSFERASE FAMILY PROTEIN"/>
    <property type="match status" value="1"/>
</dbReference>